<accession>K7FV12</accession>
<reference evidence="20" key="1">
    <citation type="submission" date="2011-10" db="EMBL/GenBank/DDBJ databases">
        <authorList>
            <consortium name="Soft-shell Turtle Genome Consortium"/>
        </authorList>
    </citation>
    <scope>NUCLEOTIDE SEQUENCE [LARGE SCALE GENOMIC DNA]</scope>
    <source>
        <strain evidence="20">Daiwa-1</strain>
    </source>
</reference>
<dbReference type="Pfam" id="PF12777">
    <property type="entry name" value="MT"/>
    <property type="match status" value="1"/>
</dbReference>
<dbReference type="EMBL" id="AGCU01056638">
    <property type="status" value="NOT_ANNOTATED_CDS"/>
    <property type="molecule type" value="Genomic_DNA"/>
</dbReference>
<keyword evidence="8 13" id="KW-0175">Coiled coil</keyword>
<dbReference type="EMBL" id="AGCU01056634">
    <property type="status" value="NOT_ANNOTATED_CDS"/>
    <property type="molecule type" value="Genomic_DNA"/>
</dbReference>
<protein>
    <recommendedName>
        <fullName evidence="21">Dynein axonemal heavy chain 1</fullName>
    </recommendedName>
</protein>
<feature type="region of interest" description="Disordered" evidence="14">
    <location>
        <begin position="937"/>
        <end position="1002"/>
    </location>
</feature>
<dbReference type="EMBL" id="AGCU01056637">
    <property type="status" value="NOT_ANNOTATED_CDS"/>
    <property type="molecule type" value="Genomic_DNA"/>
</dbReference>
<evidence type="ECO:0000256" key="6">
    <source>
        <dbReference type="ARBA" id="ARBA00022840"/>
    </source>
</evidence>
<proteinExistence type="inferred from homology"/>
<dbReference type="PANTHER" id="PTHR22878">
    <property type="entry name" value="DYNEIN HEAVY CHAIN 6, AXONEMAL-LIKE-RELATED"/>
    <property type="match status" value="1"/>
</dbReference>
<dbReference type="GO" id="GO:0005930">
    <property type="term" value="C:axoneme"/>
    <property type="evidence" value="ECO:0007669"/>
    <property type="project" value="UniProtKB-SubCell"/>
</dbReference>
<feature type="domain" description="Dynein heavy chain AAA lid" evidence="18">
    <location>
        <begin position="776"/>
        <end position="915"/>
    </location>
</feature>
<keyword evidence="9" id="KW-0969">Cilium</keyword>
<dbReference type="InterPro" id="IPR027417">
    <property type="entry name" value="P-loop_NTPase"/>
</dbReference>
<dbReference type="Proteomes" id="UP000007267">
    <property type="component" value="Unassembled WGS sequence"/>
</dbReference>
<dbReference type="FunFam" id="3.40.50.300:FF:000223">
    <property type="entry name" value="Dynein heavy chain 3, axonemal"/>
    <property type="match status" value="1"/>
</dbReference>
<evidence type="ECO:0000256" key="10">
    <source>
        <dbReference type="ARBA" id="ARBA00023175"/>
    </source>
</evidence>
<dbReference type="EMBL" id="AGCU01056641">
    <property type="status" value="NOT_ANNOTATED_CDS"/>
    <property type="molecule type" value="Genomic_DNA"/>
</dbReference>
<evidence type="ECO:0008006" key="21">
    <source>
        <dbReference type="Google" id="ProtNLM"/>
    </source>
</evidence>
<evidence type="ECO:0000256" key="1">
    <source>
        <dbReference type="ARBA" id="ARBA00004430"/>
    </source>
</evidence>
<keyword evidence="5" id="KW-0547">Nucleotide-binding</keyword>
<keyword evidence="20" id="KW-1185">Reference proteome</keyword>
<evidence type="ECO:0000256" key="11">
    <source>
        <dbReference type="ARBA" id="ARBA00023212"/>
    </source>
</evidence>
<dbReference type="EMBL" id="AGCU01056642">
    <property type="status" value="NOT_ANNOTATED_CDS"/>
    <property type="molecule type" value="Genomic_DNA"/>
</dbReference>
<dbReference type="OMA" id="KEWIQHE"/>
<evidence type="ECO:0000256" key="14">
    <source>
        <dbReference type="SAM" id="MobiDB-lite"/>
    </source>
</evidence>
<feature type="compositionally biased region" description="Low complexity" evidence="14">
    <location>
        <begin position="976"/>
        <end position="988"/>
    </location>
</feature>
<dbReference type="EMBL" id="AGCU01056636">
    <property type="status" value="NOT_ANNOTATED_CDS"/>
    <property type="molecule type" value="Genomic_DNA"/>
</dbReference>
<dbReference type="Gene3D" id="1.10.8.720">
    <property type="entry name" value="Region D6 of dynein motor"/>
    <property type="match status" value="1"/>
</dbReference>
<dbReference type="Gene3D" id="1.10.287.2610">
    <property type="match status" value="1"/>
</dbReference>
<evidence type="ECO:0000259" key="16">
    <source>
        <dbReference type="Pfam" id="PF12777"/>
    </source>
</evidence>
<dbReference type="GeneTree" id="ENSGT00940000154791"/>
<evidence type="ECO:0000259" key="15">
    <source>
        <dbReference type="Pfam" id="PF03028"/>
    </source>
</evidence>
<keyword evidence="12" id="KW-0966">Cell projection</keyword>
<evidence type="ECO:0000256" key="9">
    <source>
        <dbReference type="ARBA" id="ARBA00023069"/>
    </source>
</evidence>
<comment type="subcellular location">
    <subcellularLocation>
        <location evidence="1">Cytoplasm</location>
        <location evidence="1">Cytoskeleton</location>
        <location evidence="1">Cilium axoneme</location>
    </subcellularLocation>
</comment>
<evidence type="ECO:0000256" key="12">
    <source>
        <dbReference type="ARBA" id="ARBA00023273"/>
    </source>
</evidence>
<dbReference type="HOGENOM" id="CLU_000038_1_1_1"/>
<evidence type="ECO:0000313" key="19">
    <source>
        <dbReference type="Ensembl" id="ENSPSIP00000011872.1"/>
    </source>
</evidence>
<dbReference type="STRING" id="13735.ENSPSIP00000011872"/>
<dbReference type="InterPro" id="IPR041658">
    <property type="entry name" value="AAA_lid_11"/>
</dbReference>
<dbReference type="InterPro" id="IPR026983">
    <property type="entry name" value="DHC"/>
</dbReference>
<comment type="similarity">
    <text evidence="2">Belongs to the dynein heavy chain family.</text>
</comment>
<dbReference type="InterPro" id="IPR024743">
    <property type="entry name" value="Dynein_HC_stalk"/>
</dbReference>
<dbReference type="GO" id="GO:0051959">
    <property type="term" value="F:dynein light intermediate chain binding"/>
    <property type="evidence" value="ECO:0007669"/>
    <property type="project" value="InterPro"/>
</dbReference>
<feature type="domain" description="Dynein heavy chain region D6 P-loop" evidence="15">
    <location>
        <begin position="628"/>
        <end position="744"/>
    </location>
</feature>
<reference evidence="19" key="4">
    <citation type="submission" date="2025-09" db="UniProtKB">
        <authorList>
            <consortium name="Ensembl"/>
        </authorList>
    </citation>
    <scope>IDENTIFICATION</scope>
</reference>
<evidence type="ECO:0000256" key="2">
    <source>
        <dbReference type="ARBA" id="ARBA00008887"/>
    </source>
</evidence>
<sequence>MHKYHFVAKAVEPKRQALREAEEDLQATQKILDEAKDRLREVEDGIATLQAKYRSCIAKKEELEMKCELCEQRLGRADKLINGLADEKVRWQDTVQNLEYMINNIAGDVLLAAGFVAYLGPFTGQYRIALCEEWLKKLEEYGVPHTKEPSLISTLGDPVKIRSWQIAGLPNDTLSVENGVITQFSQRWTHFIDPQGQANKWIKNLEKESGLEVAKLSDRDFLRSLENSIRFGKPFLLENVGEELDPALEPVLLKQTYKQQGSTVLKLGDTVIPYHEDFTMYITTNLPNPHYTPEISTKLTLINFTLSPSGFEEPLLGQVGGGGERPDLEEAKNQLIISNAKMRQELKEIEDQILYRLSSSEGNPVDDLELIKVLEASKLKAGEIQAKVKIAEQTEKDIDITRLEYVPVAVRTQILYFCVSDLSNVDPMYQYSLEWFLNIFLSGITNSERADTLKKRIVNINNYLTFSLYCNVCRSLFEKHKLMFAFLLCVRIMMNEGKINMDEWRYLLSGGTVKTMRENPAPEWLYERAWGDILALTNLRNFSSFADDFVDNVEGFRAIFDSAEPHREPLPGKWDSQLDSFQKLLPLRCLRGDKVTNAMQDFVALNLDQRFIEPQTSDLTAVFRESASTTPLIFVLSPGTDPAADLYKFAEEMKFSKKLSAISLGQGQGARRCEANLQGAHEHGARVQPQTCPLATTPEWSPRGAPHVTAIQRIQVHRDFRLWLTSLPSNQFPVSILQNGSKMTIEPPRGVKANLLKSYMSLSDDFLNSCSKVSEFKSLLLSLCLFHGNALERRKFGPLGFNIPYEFTDGDLRICISQLKMFLDEYADIPYKVLKYTAGEINYGGRVTDDWDRRCIMNILEDFYKPEVLTEDFAYSESGIYKQINTTYDLNGYIQYIKSLPLNDIPEIFGLHDNANITFAQNETFMLLGAIVQLQPKTSTSGGQGREEIQPAAASHCPDAAGFAESAQGPGGDVVPAGAHGQQPGQQHCSRALERQGARPPA</sequence>
<dbReference type="GO" id="GO:0008569">
    <property type="term" value="F:minus-end-directed microtubule motor activity"/>
    <property type="evidence" value="ECO:0007669"/>
    <property type="project" value="InterPro"/>
</dbReference>
<feature type="coiled-coil region" evidence="13">
    <location>
        <begin position="18"/>
        <end position="80"/>
    </location>
</feature>
<dbReference type="eggNOG" id="KOG3595">
    <property type="taxonomic scope" value="Eukaryota"/>
</dbReference>
<dbReference type="Pfam" id="PF18198">
    <property type="entry name" value="AAA_lid_11"/>
    <property type="match status" value="1"/>
</dbReference>
<dbReference type="Pfam" id="PF03028">
    <property type="entry name" value="Dynein_heavy"/>
    <property type="match status" value="1"/>
</dbReference>
<feature type="compositionally biased region" description="Basic and acidic residues" evidence="14">
    <location>
        <begin position="991"/>
        <end position="1002"/>
    </location>
</feature>
<reference evidence="19" key="3">
    <citation type="submission" date="2025-08" db="UniProtKB">
        <authorList>
            <consortium name="Ensembl"/>
        </authorList>
    </citation>
    <scope>IDENTIFICATION</scope>
</reference>
<evidence type="ECO:0000256" key="3">
    <source>
        <dbReference type="ARBA" id="ARBA00022490"/>
    </source>
</evidence>
<dbReference type="AlphaFoldDB" id="K7FV12"/>
<dbReference type="InterPro" id="IPR042219">
    <property type="entry name" value="AAA_lid_11_sf"/>
</dbReference>
<dbReference type="GO" id="GO:0005524">
    <property type="term" value="F:ATP binding"/>
    <property type="evidence" value="ECO:0007669"/>
    <property type="project" value="UniProtKB-KW"/>
</dbReference>
<evidence type="ECO:0000256" key="13">
    <source>
        <dbReference type="SAM" id="Coils"/>
    </source>
</evidence>
<dbReference type="FunFam" id="1.10.8.1220:FF:000001">
    <property type="entry name" value="Dynein axonemal heavy chain 5"/>
    <property type="match status" value="1"/>
</dbReference>
<dbReference type="EMBL" id="AGCU01056639">
    <property type="status" value="NOT_ANNOTATED_CDS"/>
    <property type="molecule type" value="Genomic_DNA"/>
</dbReference>
<name>K7FV12_PELSI</name>
<keyword evidence="11" id="KW-0206">Cytoskeleton</keyword>
<keyword evidence="3" id="KW-0963">Cytoplasm</keyword>
<dbReference type="Gene3D" id="6.10.140.1060">
    <property type="match status" value="1"/>
</dbReference>
<dbReference type="EMBL" id="AGCU01056635">
    <property type="status" value="NOT_ANNOTATED_CDS"/>
    <property type="molecule type" value="Genomic_DNA"/>
</dbReference>
<dbReference type="Gene3D" id="3.40.50.300">
    <property type="entry name" value="P-loop containing nucleotide triphosphate hydrolases"/>
    <property type="match status" value="2"/>
</dbReference>
<reference evidence="20" key="2">
    <citation type="journal article" date="2013" name="Nat. Genet.">
        <title>The draft genomes of soft-shell turtle and green sea turtle yield insights into the development and evolution of the turtle-specific body plan.</title>
        <authorList>
            <person name="Wang Z."/>
            <person name="Pascual-Anaya J."/>
            <person name="Zadissa A."/>
            <person name="Li W."/>
            <person name="Niimura Y."/>
            <person name="Huang Z."/>
            <person name="Li C."/>
            <person name="White S."/>
            <person name="Xiong Z."/>
            <person name="Fang D."/>
            <person name="Wang B."/>
            <person name="Ming Y."/>
            <person name="Chen Y."/>
            <person name="Zheng Y."/>
            <person name="Kuraku S."/>
            <person name="Pignatelli M."/>
            <person name="Herrero J."/>
            <person name="Beal K."/>
            <person name="Nozawa M."/>
            <person name="Li Q."/>
            <person name="Wang J."/>
            <person name="Zhang H."/>
            <person name="Yu L."/>
            <person name="Shigenobu S."/>
            <person name="Wang J."/>
            <person name="Liu J."/>
            <person name="Flicek P."/>
            <person name="Searle S."/>
            <person name="Wang J."/>
            <person name="Kuratani S."/>
            <person name="Yin Y."/>
            <person name="Aken B."/>
            <person name="Zhang G."/>
            <person name="Irie N."/>
        </authorList>
    </citation>
    <scope>NUCLEOTIDE SEQUENCE [LARGE SCALE GENOMIC DNA]</scope>
    <source>
        <strain evidence="20">Daiwa-1</strain>
    </source>
</reference>
<dbReference type="GO" id="GO:0030286">
    <property type="term" value="C:dynein complex"/>
    <property type="evidence" value="ECO:0007669"/>
    <property type="project" value="UniProtKB-KW"/>
</dbReference>
<keyword evidence="6" id="KW-0067">ATP-binding</keyword>
<keyword evidence="7" id="KW-0243">Dynein</keyword>
<dbReference type="Ensembl" id="ENSPSIT00000011929.1">
    <property type="protein sequence ID" value="ENSPSIP00000011872.1"/>
    <property type="gene ID" value="ENSPSIG00000010687.1"/>
</dbReference>
<dbReference type="GO" id="GO:0045505">
    <property type="term" value="F:dynein intermediate chain binding"/>
    <property type="evidence" value="ECO:0007669"/>
    <property type="project" value="InterPro"/>
</dbReference>
<evidence type="ECO:0000256" key="5">
    <source>
        <dbReference type="ARBA" id="ARBA00022741"/>
    </source>
</evidence>
<organism evidence="19 20">
    <name type="scientific">Pelodiscus sinensis</name>
    <name type="common">Chinese softshell turtle</name>
    <name type="synonym">Trionyx sinensis</name>
    <dbReference type="NCBI Taxonomy" id="13735"/>
    <lineage>
        <taxon>Eukaryota</taxon>
        <taxon>Metazoa</taxon>
        <taxon>Chordata</taxon>
        <taxon>Craniata</taxon>
        <taxon>Vertebrata</taxon>
        <taxon>Euteleostomi</taxon>
        <taxon>Archelosauria</taxon>
        <taxon>Testudinata</taxon>
        <taxon>Testudines</taxon>
        <taxon>Cryptodira</taxon>
        <taxon>Trionychia</taxon>
        <taxon>Trionychidae</taxon>
        <taxon>Pelodiscus</taxon>
    </lineage>
</organism>
<evidence type="ECO:0000256" key="8">
    <source>
        <dbReference type="ARBA" id="ARBA00023054"/>
    </source>
</evidence>
<dbReference type="EMBL" id="AGCU01056643">
    <property type="status" value="NOT_ANNOTATED_CDS"/>
    <property type="molecule type" value="Genomic_DNA"/>
</dbReference>
<dbReference type="EMBL" id="AGCU01056640">
    <property type="status" value="NOT_ANNOTATED_CDS"/>
    <property type="molecule type" value="Genomic_DNA"/>
</dbReference>
<dbReference type="PANTHER" id="PTHR22878:SF73">
    <property type="entry name" value="DYNEIN AXONEMAL HEAVY CHAIN 1"/>
    <property type="match status" value="1"/>
</dbReference>
<keyword evidence="4" id="KW-0493">Microtubule</keyword>
<dbReference type="FunFam" id="1.10.8.720:FF:000001">
    <property type="entry name" value="dynein heavy chain 7, axonemal"/>
    <property type="match status" value="1"/>
</dbReference>
<evidence type="ECO:0000259" key="17">
    <source>
        <dbReference type="Pfam" id="PF12781"/>
    </source>
</evidence>
<keyword evidence="10" id="KW-0505">Motor protein</keyword>
<evidence type="ECO:0000256" key="4">
    <source>
        <dbReference type="ARBA" id="ARBA00022701"/>
    </source>
</evidence>
<dbReference type="Pfam" id="PF12781">
    <property type="entry name" value="AAA_9"/>
    <property type="match status" value="1"/>
</dbReference>
<feature type="domain" description="Dynein heavy chain ATP-binding dynein motor region" evidence="17">
    <location>
        <begin position="162"/>
        <end position="384"/>
    </location>
</feature>
<evidence type="ECO:0000256" key="7">
    <source>
        <dbReference type="ARBA" id="ARBA00023017"/>
    </source>
</evidence>
<dbReference type="InterPro" id="IPR004273">
    <property type="entry name" value="Dynein_heavy_D6_P-loop"/>
</dbReference>
<dbReference type="Gene3D" id="1.10.8.1220">
    <property type="match status" value="1"/>
</dbReference>
<evidence type="ECO:0000259" key="18">
    <source>
        <dbReference type="Pfam" id="PF18198"/>
    </source>
</evidence>
<evidence type="ECO:0000313" key="20">
    <source>
        <dbReference type="Proteomes" id="UP000007267"/>
    </source>
</evidence>
<feature type="domain" description="Dynein heavy chain coiled coil stalk" evidence="16">
    <location>
        <begin position="6"/>
        <end position="133"/>
    </location>
</feature>
<dbReference type="InterPro" id="IPR035706">
    <property type="entry name" value="AAA_9"/>
</dbReference>
<dbReference type="GO" id="GO:0005874">
    <property type="term" value="C:microtubule"/>
    <property type="evidence" value="ECO:0007669"/>
    <property type="project" value="UniProtKB-KW"/>
</dbReference>
<dbReference type="GO" id="GO:0007018">
    <property type="term" value="P:microtubule-based movement"/>
    <property type="evidence" value="ECO:0007669"/>
    <property type="project" value="InterPro"/>
</dbReference>